<dbReference type="HOGENOM" id="CLU_3304160_0_0_9"/>
<dbReference type="Proteomes" id="UP000002527">
    <property type="component" value="Chromosome"/>
</dbReference>
<gene>
    <name evidence="1" type="ordered locus">BCE_1208</name>
</gene>
<reference evidence="1 2" key="1">
    <citation type="journal article" date="2004" name="Nucleic Acids Res.">
        <title>The genome sequence of Bacillus cereus ATCC 10987 reveals metabolic adaptations and a large plasmid related to Bacillus anthracis pXO1.</title>
        <authorList>
            <person name="Rasko D.A."/>
            <person name="Ravel J."/>
            <person name="Okstad O.A."/>
            <person name="Helgason E."/>
            <person name="Cer R.Z."/>
            <person name="Jiang L."/>
            <person name="Shores K.A."/>
            <person name="Fouts D.E."/>
            <person name="Tourasse N.J."/>
            <person name="Angiuoli S.V."/>
            <person name="Kolonay J."/>
            <person name="Nelson W.C."/>
            <person name="Kolsto A.-B."/>
            <person name="Fraser C.M."/>
            <person name="Read T.D."/>
        </authorList>
    </citation>
    <scope>NUCLEOTIDE SEQUENCE [LARGE SCALE GENOMIC DNA]</scope>
    <source>
        <strain evidence="2">ATCC 10987 / NRS 248</strain>
    </source>
</reference>
<dbReference type="EMBL" id="AE017194">
    <property type="protein sequence ID" value="AAS40138.1"/>
    <property type="molecule type" value="Genomic_DNA"/>
</dbReference>
<proteinExistence type="predicted"/>
<evidence type="ECO:0000313" key="2">
    <source>
        <dbReference type="Proteomes" id="UP000002527"/>
    </source>
</evidence>
<sequence>MKSDTKGILINIIPLYEEYIIGFVYYKEQGIRHIKRPFP</sequence>
<evidence type="ECO:0000313" key="1">
    <source>
        <dbReference type="EMBL" id="AAS40138.1"/>
    </source>
</evidence>
<protein>
    <submittedName>
        <fullName evidence="1">Uncharacterized protein</fullName>
    </submittedName>
</protein>
<organism evidence="1 2">
    <name type="scientific">Bacillus cereus (strain ATCC 10987 / NRS 248)</name>
    <dbReference type="NCBI Taxonomy" id="222523"/>
    <lineage>
        <taxon>Bacteria</taxon>
        <taxon>Bacillati</taxon>
        <taxon>Bacillota</taxon>
        <taxon>Bacilli</taxon>
        <taxon>Bacillales</taxon>
        <taxon>Bacillaceae</taxon>
        <taxon>Bacillus</taxon>
        <taxon>Bacillus cereus group</taxon>
    </lineage>
</organism>
<dbReference type="KEGG" id="bca:BCE_1208"/>
<dbReference type="AlphaFoldDB" id="Q73C59"/>
<accession>Q73C59</accession>
<name>Q73C59_BACC1</name>